<dbReference type="KEGG" id="smen:SAMEA4412692_2167"/>
<reference evidence="7 8" key="1">
    <citation type="submission" date="2017-06" db="EMBL/GenBank/DDBJ databases">
        <authorList>
            <consortium name="Pathogen Informatics"/>
        </authorList>
    </citation>
    <scope>NUCLEOTIDE SEQUENCE [LARGE SCALE GENOMIC DNA]</scope>
    <source>
        <strain evidence="7 8">NCTC13788</strain>
    </source>
</reference>
<keyword evidence="2" id="KW-1003">Cell membrane</keyword>
<feature type="transmembrane region" description="Helical" evidence="6">
    <location>
        <begin position="303"/>
        <end position="320"/>
    </location>
</feature>
<dbReference type="STRING" id="1123308.GCA_000380085_01611"/>
<dbReference type="Pfam" id="PF07690">
    <property type="entry name" value="MFS_1"/>
    <property type="match status" value="1"/>
</dbReference>
<evidence type="ECO:0000313" key="8">
    <source>
        <dbReference type="Proteomes" id="UP000215185"/>
    </source>
</evidence>
<dbReference type="GO" id="GO:0022857">
    <property type="term" value="F:transmembrane transporter activity"/>
    <property type="evidence" value="ECO:0007669"/>
    <property type="project" value="InterPro"/>
</dbReference>
<dbReference type="InterPro" id="IPR036259">
    <property type="entry name" value="MFS_trans_sf"/>
</dbReference>
<feature type="transmembrane region" description="Helical" evidence="6">
    <location>
        <begin position="235"/>
        <end position="258"/>
    </location>
</feature>
<feature type="transmembrane region" description="Helical" evidence="6">
    <location>
        <begin position="43"/>
        <end position="65"/>
    </location>
</feature>
<sequence length="430" mass="47252">MKNIIKNRIYMTSLLADMVSNFGDILYYLALMTYILALKDMRLALSIVNLSEILPIFAYVVTGYLSDRTRDKLKAIRFTLIFRVALYLILGLIMGFPPALWIVVVAAVINLLSDFAGQYENGLFTPLILRIISEEERQQAMAFSQTVKLSANIIFKAVSAGLVSFIAYNHLAFLNAGTFAVALLAMTLITPGVNRLLAERPLKIAEQPKQTEKGIFLKSLKDGMGELTKVPELRLSLVIVPALNALFSVITTLVVLMMKADQNFIFISPASTLASVSIALMLGNILGGIMVMNVMKDWTINRLLGLSTAGLILVMLTFMFHQPYLFMGTMLVAGILIGAINPKFSTLFLTVMPEEKLATLNGIVGTYFQLGTASMQFLVSGLILILSVDQLAILFLCLASFLGVYTSKQLFFSKMTATTNSLQTSKKSGQ</sequence>
<evidence type="ECO:0000313" key="7">
    <source>
        <dbReference type="EMBL" id="SNU91121.1"/>
    </source>
</evidence>
<dbReference type="GO" id="GO:0005886">
    <property type="term" value="C:plasma membrane"/>
    <property type="evidence" value="ECO:0007669"/>
    <property type="project" value="UniProtKB-SubCell"/>
</dbReference>
<feature type="transmembrane region" description="Helical" evidence="6">
    <location>
        <begin position="177"/>
        <end position="197"/>
    </location>
</feature>
<feature type="transmembrane region" description="Helical" evidence="6">
    <location>
        <begin position="12"/>
        <end position="37"/>
    </location>
</feature>
<dbReference type="Proteomes" id="UP000215185">
    <property type="component" value="Chromosome 1"/>
</dbReference>
<proteinExistence type="predicted"/>
<protein>
    <submittedName>
        <fullName evidence="7">Lantibiotic efflux protein</fullName>
    </submittedName>
</protein>
<feature type="transmembrane region" description="Helical" evidence="6">
    <location>
        <begin position="357"/>
        <end position="377"/>
    </location>
</feature>
<name>A0A239T063_9STRE</name>
<accession>A0A239T063</accession>
<keyword evidence="8" id="KW-1185">Reference proteome</keyword>
<dbReference type="Gene3D" id="1.20.1250.20">
    <property type="entry name" value="MFS general substrate transporter like domains"/>
    <property type="match status" value="1"/>
</dbReference>
<dbReference type="PANTHER" id="PTHR23513:SF6">
    <property type="entry name" value="MAJOR FACILITATOR SUPERFAMILY ASSOCIATED DOMAIN-CONTAINING PROTEIN"/>
    <property type="match status" value="1"/>
</dbReference>
<feature type="transmembrane region" description="Helical" evidence="6">
    <location>
        <begin position="264"/>
        <end position="291"/>
    </location>
</feature>
<feature type="transmembrane region" description="Helical" evidence="6">
    <location>
        <begin position="383"/>
        <end position="405"/>
    </location>
</feature>
<evidence type="ECO:0000256" key="2">
    <source>
        <dbReference type="ARBA" id="ARBA00022475"/>
    </source>
</evidence>
<evidence type="ECO:0000256" key="5">
    <source>
        <dbReference type="ARBA" id="ARBA00023136"/>
    </source>
</evidence>
<evidence type="ECO:0000256" key="6">
    <source>
        <dbReference type="SAM" id="Phobius"/>
    </source>
</evidence>
<keyword evidence="3 6" id="KW-0812">Transmembrane</keyword>
<dbReference type="PANTHER" id="PTHR23513">
    <property type="entry name" value="INTEGRAL MEMBRANE EFFLUX PROTEIN-RELATED"/>
    <property type="match status" value="1"/>
</dbReference>
<dbReference type="eggNOG" id="ENOG5032TUR">
    <property type="taxonomic scope" value="Bacteria"/>
</dbReference>
<evidence type="ECO:0000256" key="3">
    <source>
        <dbReference type="ARBA" id="ARBA00022692"/>
    </source>
</evidence>
<feature type="transmembrane region" description="Helical" evidence="6">
    <location>
        <begin position="86"/>
        <end position="109"/>
    </location>
</feature>
<gene>
    <name evidence="7" type="ORF">SAMEA4412692_02167</name>
</gene>
<dbReference type="SUPFAM" id="SSF103473">
    <property type="entry name" value="MFS general substrate transporter"/>
    <property type="match status" value="1"/>
</dbReference>
<organism evidence="7 8">
    <name type="scientific">Streptococcus merionis</name>
    <dbReference type="NCBI Taxonomy" id="400065"/>
    <lineage>
        <taxon>Bacteria</taxon>
        <taxon>Bacillati</taxon>
        <taxon>Bacillota</taxon>
        <taxon>Bacilli</taxon>
        <taxon>Lactobacillales</taxon>
        <taxon>Streptococcaceae</taxon>
        <taxon>Streptococcus</taxon>
    </lineage>
</organism>
<dbReference type="InterPro" id="IPR011701">
    <property type="entry name" value="MFS"/>
</dbReference>
<dbReference type="EMBL" id="LT906439">
    <property type="protein sequence ID" value="SNU91121.1"/>
    <property type="molecule type" value="Genomic_DNA"/>
</dbReference>
<keyword evidence="5 6" id="KW-0472">Membrane</keyword>
<dbReference type="AlphaFoldDB" id="A0A239T063"/>
<keyword evidence="4 6" id="KW-1133">Transmembrane helix</keyword>
<evidence type="ECO:0000256" key="1">
    <source>
        <dbReference type="ARBA" id="ARBA00004651"/>
    </source>
</evidence>
<comment type="subcellular location">
    <subcellularLocation>
        <location evidence="1">Cell membrane</location>
        <topology evidence="1">Multi-pass membrane protein</topology>
    </subcellularLocation>
</comment>
<evidence type="ECO:0000256" key="4">
    <source>
        <dbReference type="ARBA" id="ARBA00022989"/>
    </source>
</evidence>
<dbReference type="RefSeq" id="WP_018374143.1">
    <property type="nucleotide sequence ID" value="NZ_LT906439.1"/>
</dbReference>
<feature type="transmembrane region" description="Helical" evidence="6">
    <location>
        <begin position="326"/>
        <end position="345"/>
    </location>
</feature>